<reference evidence="3" key="2">
    <citation type="submission" date="2025-08" db="UniProtKB">
        <authorList>
            <consortium name="Ensembl"/>
        </authorList>
    </citation>
    <scope>IDENTIFICATION</scope>
</reference>
<accession>G3PF24</accession>
<keyword evidence="2" id="KW-0732">Signal</keyword>
<feature type="signal peptide" evidence="2">
    <location>
        <begin position="1"/>
        <end position="16"/>
    </location>
</feature>
<dbReference type="GeneTree" id="ENSGT00390000015721"/>
<evidence type="ECO:0000313" key="3">
    <source>
        <dbReference type="Ensembl" id="ENSGACP00000016198.2"/>
    </source>
</evidence>
<dbReference type="OMA" id="RNQMVES"/>
<evidence type="ECO:0000256" key="2">
    <source>
        <dbReference type="SAM" id="SignalP"/>
    </source>
</evidence>
<dbReference type="Proteomes" id="UP000007635">
    <property type="component" value="Chromosome XX"/>
</dbReference>
<sequence length="154" mass="17308">MKLVVVLCSLSVAAMCFMVYQAVRQELKIYHLKSRMLMNVVEVRKKEESIIELQTKIKDMKATVLSVNTNIDELKKKKEESNKLKVDSADGLKAEKEVAIVKLKADHEAAKQKAEADVQALKKQILERDTAICGFADTTKDEVRKLCGIEGAEK</sequence>
<name>G3PF24_GASAC</name>
<dbReference type="Bgee" id="ENSGACG00000012247">
    <property type="expression patterns" value="Expressed in pharyngeal gill and 12 other cell types or tissues"/>
</dbReference>
<protein>
    <submittedName>
        <fullName evidence="3">Uncharacterized protein</fullName>
    </submittedName>
</protein>
<dbReference type="AlphaFoldDB" id="G3PF24"/>
<evidence type="ECO:0000313" key="4">
    <source>
        <dbReference type="Proteomes" id="UP000007635"/>
    </source>
</evidence>
<proteinExistence type="predicted"/>
<reference evidence="3 4" key="1">
    <citation type="journal article" date="2021" name="G3 (Bethesda)">
        <title>Improved contiguity of the threespine stickleback genome using long-read sequencing.</title>
        <authorList>
            <person name="Nath S."/>
            <person name="Shaw D.E."/>
            <person name="White M.A."/>
        </authorList>
    </citation>
    <scope>NUCLEOTIDE SEQUENCE [LARGE SCALE GENOMIC DNA]</scope>
    <source>
        <strain evidence="3 4">Lake Benthic</strain>
    </source>
</reference>
<organism evidence="3 4">
    <name type="scientific">Gasterosteus aculeatus aculeatus</name>
    <name type="common">three-spined stickleback</name>
    <dbReference type="NCBI Taxonomy" id="481459"/>
    <lineage>
        <taxon>Eukaryota</taxon>
        <taxon>Metazoa</taxon>
        <taxon>Chordata</taxon>
        <taxon>Craniata</taxon>
        <taxon>Vertebrata</taxon>
        <taxon>Euteleostomi</taxon>
        <taxon>Actinopterygii</taxon>
        <taxon>Neopterygii</taxon>
        <taxon>Teleostei</taxon>
        <taxon>Neoteleostei</taxon>
        <taxon>Acanthomorphata</taxon>
        <taxon>Eupercaria</taxon>
        <taxon>Perciformes</taxon>
        <taxon>Cottioidei</taxon>
        <taxon>Gasterosteales</taxon>
        <taxon>Gasterosteidae</taxon>
        <taxon>Gasterosteus</taxon>
    </lineage>
</organism>
<dbReference type="Ensembl" id="ENSGACT00000016230.2">
    <property type="protein sequence ID" value="ENSGACP00000016198.2"/>
    <property type="gene ID" value="ENSGACG00000012247.2"/>
</dbReference>
<evidence type="ECO:0000256" key="1">
    <source>
        <dbReference type="SAM" id="Coils"/>
    </source>
</evidence>
<feature type="coiled-coil region" evidence="1">
    <location>
        <begin position="43"/>
        <end position="124"/>
    </location>
</feature>
<reference evidence="3" key="3">
    <citation type="submission" date="2025-09" db="UniProtKB">
        <authorList>
            <consortium name="Ensembl"/>
        </authorList>
    </citation>
    <scope>IDENTIFICATION</scope>
</reference>
<dbReference type="FunCoup" id="G3PF24">
    <property type="interactions" value="31"/>
</dbReference>
<dbReference type="InParanoid" id="G3PF24"/>
<keyword evidence="4" id="KW-1185">Reference proteome</keyword>
<keyword evidence="1" id="KW-0175">Coiled coil</keyword>
<feature type="chain" id="PRO_5043466920" evidence="2">
    <location>
        <begin position="17"/>
        <end position="154"/>
    </location>
</feature>